<protein>
    <submittedName>
        <fullName evidence="1">Uncharacterized protein</fullName>
    </submittedName>
</protein>
<reference evidence="1 2" key="1">
    <citation type="submission" date="2023-05" db="EMBL/GenBank/DDBJ databases">
        <title>Marinobacter albus sp. nov., a marine bacterium isolated from sand in a coastal intertidal zone of huludao.</title>
        <authorList>
            <person name="Deng T."/>
        </authorList>
    </citation>
    <scope>NUCLEOTIDE SEQUENCE [LARGE SCALE GENOMIC DNA]</scope>
    <source>
        <strain evidence="1 2">M216</strain>
    </source>
</reference>
<proteinExistence type="predicted"/>
<keyword evidence="2" id="KW-1185">Reference proteome</keyword>
<evidence type="ECO:0000313" key="2">
    <source>
        <dbReference type="Proteomes" id="UP001223547"/>
    </source>
</evidence>
<organism evidence="1 2">
    <name type="scientific">Marinobacter albus</name>
    <dbReference type="NCBI Taxonomy" id="3030833"/>
    <lineage>
        <taxon>Bacteria</taxon>
        <taxon>Pseudomonadati</taxon>
        <taxon>Pseudomonadota</taxon>
        <taxon>Gammaproteobacteria</taxon>
        <taxon>Pseudomonadales</taxon>
        <taxon>Marinobacteraceae</taxon>
        <taxon>Marinobacter</taxon>
    </lineage>
</organism>
<dbReference type="Proteomes" id="UP001223547">
    <property type="component" value="Unassembled WGS sequence"/>
</dbReference>
<name>A0ABT7H714_9GAMM</name>
<accession>A0ABT7H714</accession>
<comment type="caution">
    <text evidence="1">The sequence shown here is derived from an EMBL/GenBank/DDBJ whole genome shotgun (WGS) entry which is preliminary data.</text>
</comment>
<dbReference type="RefSeq" id="WP_219867314.1">
    <property type="nucleotide sequence ID" value="NZ_JASSQD010000001.1"/>
</dbReference>
<sequence>MDETDEEWIADYLRLEYGEDIGDPDSVKAEDIKHIGHFIINGVPTDYFTYPQSGEPYMWATIETIDGKDCAGMTGTPPPEGSSGPIS</sequence>
<gene>
    <name evidence="1" type="ORF">QQF73_00785</name>
</gene>
<dbReference type="EMBL" id="JASSQD010000001">
    <property type="protein sequence ID" value="MDK9556140.1"/>
    <property type="molecule type" value="Genomic_DNA"/>
</dbReference>
<evidence type="ECO:0000313" key="1">
    <source>
        <dbReference type="EMBL" id="MDK9556140.1"/>
    </source>
</evidence>